<organism evidence="1 2">
    <name type="scientific">Rickettsia felis str. Pedreira</name>
    <dbReference type="NCBI Taxonomy" id="1359196"/>
    <lineage>
        <taxon>Bacteria</taxon>
        <taxon>Pseudomonadati</taxon>
        <taxon>Pseudomonadota</taxon>
        <taxon>Alphaproteobacteria</taxon>
        <taxon>Rickettsiales</taxon>
        <taxon>Rickettsiaceae</taxon>
        <taxon>Rickettsieae</taxon>
        <taxon>Rickettsia</taxon>
        <taxon>spotted fever group</taxon>
    </lineage>
</organism>
<sequence length="37" mass="4098">MDTYVIPAEAGIHTTLKIFKSSIYLALWWIPASAGMT</sequence>
<protein>
    <submittedName>
        <fullName evidence="1">Uncharacterized protein</fullName>
    </submittedName>
</protein>
<dbReference type="PATRIC" id="fig|1359196.3.peg.1354"/>
<evidence type="ECO:0000313" key="1">
    <source>
        <dbReference type="EMBL" id="KJV59005.1"/>
    </source>
</evidence>
<proteinExistence type="predicted"/>
<dbReference type="EMBL" id="LANQ01000001">
    <property type="protein sequence ID" value="KJV59005.1"/>
    <property type="molecule type" value="Genomic_DNA"/>
</dbReference>
<comment type="caution">
    <text evidence="1">The sequence shown here is derived from an EMBL/GenBank/DDBJ whole genome shotgun (WGS) entry which is preliminary data.</text>
</comment>
<dbReference type="Proteomes" id="UP000033475">
    <property type="component" value="Unassembled WGS sequence"/>
</dbReference>
<evidence type="ECO:0000313" key="2">
    <source>
        <dbReference type="Proteomes" id="UP000033475"/>
    </source>
</evidence>
<dbReference type="AlphaFoldDB" id="A0A0F3MTD5"/>
<accession>A0A0F3MTD5</accession>
<gene>
    <name evidence="1" type="ORF">RFEPED_1400</name>
</gene>
<reference evidence="1 2" key="1">
    <citation type="submission" date="2015-01" db="EMBL/GenBank/DDBJ databases">
        <title>Genome Sequencing of Rickettsiales.</title>
        <authorList>
            <person name="Daugherty S.C."/>
            <person name="Su Q."/>
            <person name="Abolude K."/>
            <person name="Beier-Sexton M."/>
            <person name="Carlyon J.A."/>
            <person name="Carter R."/>
            <person name="Day N.P."/>
            <person name="Dumler S.J."/>
            <person name="Dyachenko V."/>
            <person name="Godinez A."/>
            <person name="Kurtti T.J."/>
            <person name="Lichay M."/>
            <person name="Mullins K.E."/>
            <person name="Ott S."/>
            <person name="Pappas-Brown V."/>
            <person name="Paris D.H."/>
            <person name="Patel P."/>
            <person name="Richards A.L."/>
            <person name="Sadzewicz L."/>
            <person name="Sears K."/>
            <person name="Seidman D."/>
            <person name="Sengamalay N."/>
            <person name="Stenos J."/>
            <person name="Tallon L.J."/>
            <person name="Vincent G."/>
            <person name="Fraser C.M."/>
            <person name="Munderloh U."/>
            <person name="Dunning-Hotopp J.C."/>
        </authorList>
    </citation>
    <scope>NUCLEOTIDE SEQUENCE [LARGE SCALE GENOMIC DNA]</scope>
    <source>
        <strain evidence="1 2">Pedreira</strain>
    </source>
</reference>
<name>A0A0F3MTD5_RICFI</name>